<dbReference type="EMBL" id="JRHO01000014">
    <property type="protein sequence ID" value="KGK98169.1"/>
    <property type="molecule type" value="Genomic_DNA"/>
</dbReference>
<sequence>MTYKTSIGLNENIVGILCYLGFWMTGVLFLFIEKENKFVRFHAIQSAMVFMILTATVFLVAWIPYVGWLLADFGGFFSLFVWLSLMFIAWRGSKVKVPVIGKIAYNYVYK</sequence>
<proteinExistence type="predicted"/>
<keyword evidence="7" id="KW-1185">Reference proteome</keyword>
<evidence type="ECO:0000313" key="7">
    <source>
        <dbReference type="Proteomes" id="UP000029859"/>
    </source>
</evidence>
<feature type="transmembrane region" description="Helical" evidence="5">
    <location>
        <begin position="69"/>
        <end position="90"/>
    </location>
</feature>
<evidence type="ECO:0000256" key="2">
    <source>
        <dbReference type="ARBA" id="ARBA00022692"/>
    </source>
</evidence>
<evidence type="ECO:0000256" key="5">
    <source>
        <dbReference type="SAM" id="Phobius"/>
    </source>
</evidence>
<comment type="caution">
    <text evidence="6">The sequence shown here is derived from an EMBL/GenBank/DDBJ whole genome shotgun (WGS) entry which is preliminary data.</text>
</comment>
<keyword evidence="4 5" id="KW-0472">Membrane</keyword>
<feature type="transmembrane region" description="Helical" evidence="5">
    <location>
        <begin position="12"/>
        <end position="32"/>
    </location>
</feature>
<comment type="subcellular location">
    <subcellularLocation>
        <location evidence="1">Membrane</location>
        <topology evidence="1">Multi-pass membrane protein</topology>
    </subcellularLocation>
</comment>
<dbReference type="AlphaFoldDB" id="A0A099SZT7"/>
<dbReference type="PANTHER" id="PTHR36460">
    <property type="entry name" value="UPF0132 DOMAIN PROTEIN (AFU_ORTHOLOGUE AFUA_3G10255)"/>
    <property type="match status" value="1"/>
</dbReference>
<dbReference type="OrthoDB" id="329551at2157"/>
<evidence type="ECO:0000313" key="6">
    <source>
        <dbReference type="EMBL" id="KGK98169.1"/>
    </source>
</evidence>
<protein>
    <submittedName>
        <fullName evidence="6">Membrane protein</fullName>
    </submittedName>
</protein>
<name>A0A099SZT7_METMT</name>
<reference evidence="6 7" key="1">
    <citation type="submission" date="2014-09" db="EMBL/GenBank/DDBJ databases">
        <title>Draft genome sequence of an obligately methylotrophic methanogen, Methanococcoides methylutens, isolated from marine sediment.</title>
        <authorList>
            <person name="Guan Y."/>
            <person name="Ngugi D.K."/>
            <person name="Blom J."/>
            <person name="Ali S."/>
            <person name="Ferry J.G."/>
            <person name="Stingl U."/>
        </authorList>
    </citation>
    <scope>NUCLEOTIDE SEQUENCE [LARGE SCALE GENOMIC DNA]</scope>
    <source>
        <strain evidence="6 7">DSM 2657</strain>
    </source>
</reference>
<evidence type="ECO:0000256" key="1">
    <source>
        <dbReference type="ARBA" id="ARBA00004141"/>
    </source>
</evidence>
<dbReference type="Proteomes" id="UP000029859">
    <property type="component" value="Unassembled WGS sequence"/>
</dbReference>
<keyword evidence="2 5" id="KW-0812">Transmembrane</keyword>
<keyword evidence="3 5" id="KW-1133">Transmembrane helix</keyword>
<dbReference type="PANTHER" id="PTHR36460:SF1">
    <property type="entry name" value="UPF0132 DOMAIN PROTEIN (AFU_ORTHOLOGUE AFUA_3G10255)"/>
    <property type="match status" value="1"/>
</dbReference>
<dbReference type="GO" id="GO:0016020">
    <property type="term" value="C:membrane"/>
    <property type="evidence" value="ECO:0007669"/>
    <property type="project" value="UniProtKB-SubCell"/>
</dbReference>
<evidence type="ECO:0000256" key="3">
    <source>
        <dbReference type="ARBA" id="ARBA00022989"/>
    </source>
</evidence>
<gene>
    <name evidence="6" type="ORF">LI82_10620</name>
</gene>
<organism evidence="6 7">
    <name type="scientific">Methanococcoides methylutens</name>
    <dbReference type="NCBI Taxonomy" id="2226"/>
    <lineage>
        <taxon>Archaea</taxon>
        <taxon>Methanobacteriati</taxon>
        <taxon>Methanobacteriota</taxon>
        <taxon>Stenosarchaea group</taxon>
        <taxon>Methanomicrobia</taxon>
        <taxon>Methanosarcinales</taxon>
        <taxon>Methanosarcinaceae</taxon>
        <taxon>Methanococcoides</taxon>
    </lineage>
</organism>
<feature type="transmembrane region" description="Helical" evidence="5">
    <location>
        <begin position="44"/>
        <end position="63"/>
    </location>
</feature>
<accession>A0A099SZT7</accession>
<evidence type="ECO:0000256" key="4">
    <source>
        <dbReference type="ARBA" id="ARBA00023136"/>
    </source>
</evidence>
<dbReference type="RefSeq" id="WP_048195470.1">
    <property type="nucleotide sequence ID" value="NZ_CAAGSM010000001.1"/>
</dbReference>